<evidence type="ECO:0008006" key="5">
    <source>
        <dbReference type="Google" id="ProtNLM"/>
    </source>
</evidence>
<dbReference type="InterPro" id="IPR042099">
    <property type="entry name" value="ANL_N_sf"/>
</dbReference>
<dbReference type="AlphaFoldDB" id="A0A8W8L808"/>
<evidence type="ECO:0000259" key="1">
    <source>
        <dbReference type="Pfam" id="PF00501"/>
    </source>
</evidence>
<dbReference type="PROSITE" id="PS00455">
    <property type="entry name" value="AMP_BINDING"/>
    <property type="match status" value="1"/>
</dbReference>
<dbReference type="Pfam" id="PF13193">
    <property type="entry name" value="AMP-binding_C"/>
    <property type="match status" value="1"/>
</dbReference>
<dbReference type="InterPro" id="IPR045851">
    <property type="entry name" value="AMP-bd_C_sf"/>
</dbReference>
<name>A0A8W8L808_MAGGI</name>
<dbReference type="EnsemblMetazoa" id="G27093.4">
    <property type="protein sequence ID" value="G27093.4:cds"/>
    <property type="gene ID" value="G27093"/>
</dbReference>
<dbReference type="Pfam" id="PF00501">
    <property type="entry name" value="AMP-binding"/>
    <property type="match status" value="1"/>
</dbReference>
<keyword evidence="4" id="KW-1185">Reference proteome</keyword>
<dbReference type="SUPFAM" id="SSF56801">
    <property type="entry name" value="Acetyl-CoA synthetase-like"/>
    <property type="match status" value="1"/>
</dbReference>
<dbReference type="PANTHER" id="PTHR42814:SF3">
    <property type="entry name" value="BETA-N-ACETYLHEXOSAMINIDASE"/>
    <property type="match status" value="1"/>
</dbReference>
<proteinExistence type="predicted"/>
<reference evidence="3" key="1">
    <citation type="submission" date="2022-08" db="UniProtKB">
        <authorList>
            <consortium name="EnsemblMetazoa"/>
        </authorList>
    </citation>
    <scope>IDENTIFICATION</scope>
    <source>
        <strain evidence="3">05x7-T-G4-1.051#20</strain>
    </source>
</reference>
<dbReference type="Proteomes" id="UP000005408">
    <property type="component" value="Unassembled WGS sequence"/>
</dbReference>
<accession>A0A8W8L808</accession>
<sequence length="565" mass="62579">MADVKNQSYGCTVDTLNVPFTTFPKLLEKWATLKPESEAFVFYTFGKPKTSISFGKLYQDALKLAKGLRRLGINKGDIVAIAGFNTPEWLVSTYASQLVGARPLFFTLHDKKGENMTGIIKKVGGCKMIIFDPGNDDLHWKISQKFLTVDPSNGAVKKSDIPSVEWVLLMTPLESTEKCFTINDVAFEEDTSLPELDPADIAAILQTSGSTGFPKAVECSHYRLLQTAFHFTYLSEWNDPKKDGEFVFFNDRPFYWLGGFPCLSLATGGKHVTQTNTLVFTSIAEIVKFNSQIVQNEKIPYGLFVTPFLLELLMLEDFSWKFRSVITGGQPVPASCLSAIGKMYDTLGVLYGSSEAALNCGKTYHTSSERYVGMAALPGVEMKIVGNNGMIVPVGTKGELYIRNVTAAFRGYINEPEKTAAVISSSGWYKTDDFAHINSEGCVEIHGRVSDVLEIGGAKVLPSFIEEIIKKNPAVKEVVVFAVKDNKHADDIACAAVVLKNEATLTAESLTEFIKEELKFSEDAKFLQYIYVPKRILFLDNLPKTATGKNDRMKTREISLPHLKD</sequence>
<feature type="domain" description="AMP-binding enzyme C-terminal" evidence="2">
    <location>
        <begin position="465"/>
        <end position="549"/>
    </location>
</feature>
<dbReference type="PANTHER" id="PTHR42814">
    <property type="entry name" value="AMP-BINDING DOMAIN-CONTAINING PROTEIN"/>
    <property type="match status" value="1"/>
</dbReference>
<dbReference type="OrthoDB" id="5953112at2759"/>
<evidence type="ECO:0000313" key="3">
    <source>
        <dbReference type="EnsemblMetazoa" id="G27093.1:cds"/>
    </source>
</evidence>
<evidence type="ECO:0000259" key="2">
    <source>
        <dbReference type="Pfam" id="PF13193"/>
    </source>
</evidence>
<dbReference type="InterPro" id="IPR025110">
    <property type="entry name" value="AMP-bd_C"/>
</dbReference>
<dbReference type="EnsemblMetazoa" id="G27093.1">
    <property type="protein sequence ID" value="G27093.1:cds"/>
    <property type="gene ID" value="G27093"/>
</dbReference>
<dbReference type="InterPro" id="IPR000873">
    <property type="entry name" value="AMP-dep_synth/lig_dom"/>
</dbReference>
<organism evidence="3 4">
    <name type="scientific">Magallana gigas</name>
    <name type="common">Pacific oyster</name>
    <name type="synonym">Crassostrea gigas</name>
    <dbReference type="NCBI Taxonomy" id="29159"/>
    <lineage>
        <taxon>Eukaryota</taxon>
        <taxon>Metazoa</taxon>
        <taxon>Spiralia</taxon>
        <taxon>Lophotrochozoa</taxon>
        <taxon>Mollusca</taxon>
        <taxon>Bivalvia</taxon>
        <taxon>Autobranchia</taxon>
        <taxon>Pteriomorphia</taxon>
        <taxon>Ostreida</taxon>
        <taxon>Ostreoidea</taxon>
        <taxon>Ostreidae</taxon>
        <taxon>Magallana</taxon>
    </lineage>
</organism>
<feature type="domain" description="AMP-dependent synthetase/ligase" evidence="1">
    <location>
        <begin position="27"/>
        <end position="412"/>
    </location>
</feature>
<dbReference type="OMA" id="HTSSERY"/>
<dbReference type="Gene3D" id="3.30.300.30">
    <property type="match status" value="1"/>
</dbReference>
<protein>
    <recommendedName>
        <fullName evidence="5">Acyl-CoA synthetase family member 2, mitochondrial</fullName>
    </recommendedName>
</protein>
<evidence type="ECO:0000313" key="4">
    <source>
        <dbReference type="Proteomes" id="UP000005408"/>
    </source>
</evidence>
<dbReference type="InterPro" id="IPR020845">
    <property type="entry name" value="AMP-binding_CS"/>
</dbReference>
<dbReference type="Gene3D" id="3.40.50.12780">
    <property type="entry name" value="N-terminal domain of ligase-like"/>
    <property type="match status" value="1"/>
</dbReference>